<gene>
    <name evidence="1" type="ORF">F751_1883</name>
</gene>
<keyword evidence="2" id="KW-1185">Reference proteome</keyword>
<proteinExistence type="predicted"/>
<sequence>MVAYTRLNLLATMATPCVRKRLRHFLWRGIGGVCYSMHSSLIPQFQNSALRPSSYCL</sequence>
<dbReference type="AlphaFoldDB" id="A0A087SH00"/>
<dbReference type="EMBL" id="KL662111">
    <property type="protein sequence ID" value="KFM25004.1"/>
    <property type="molecule type" value="Genomic_DNA"/>
</dbReference>
<protein>
    <submittedName>
        <fullName evidence="1">Uncharacterized protein</fullName>
    </submittedName>
</protein>
<dbReference type="Proteomes" id="UP000028924">
    <property type="component" value="Unassembled WGS sequence"/>
</dbReference>
<dbReference type="RefSeq" id="XP_011397892.1">
    <property type="nucleotide sequence ID" value="XM_011399590.1"/>
</dbReference>
<dbReference type="KEGG" id="apro:F751_1883"/>
<organism evidence="1 2">
    <name type="scientific">Auxenochlorella protothecoides</name>
    <name type="common">Green microalga</name>
    <name type="synonym">Chlorella protothecoides</name>
    <dbReference type="NCBI Taxonomy" id="3075"/>
    <lineage>
        <taxon>Eukaryota</taxon>
        <taxon>Viridiplantae</taxon>
        <taxon>Chlorophyta</taxon>
        <taxon>core chlorophytes</taxon>
        <taxon>Trebouxiophyceae</taxon>
        <taxon>Chlorellales</taxon>
        <taxon>Chlorellaceae</taxon>
        <taxon>Auxenochlorella</taxon>
    </lineage>
</organism>
<evidence type="ECO:0000313" key="2">
    <source>
        <dbReference type="Proteomes" id="UP000028924"/>
    </source>
</evidence>
<accession>A0A087SH00</accession>
<reference evidence="1 2" key="1">
    <citation type="journal article" date="2014" name="BMC Genomics">
        <title>Oil accumulation mechanisms of the oleaginous microalga Chlorella protothecoides revealed through its genome, transcriptomes, and proteomes.</title>
        <authorList>
            <person name="Gao C."/>
            <person name="Wang Y."/>
            <person name="Shen Y."/>
            <person name="Yan D."/>
            <person name="He X."/>
            <person name="Dai J."/>
            <person name="Wu Q."/>
        </authorList>
    </citation>
    <scope>NUCLEOTIDE SEQUENCE [LARGE SCALE GENOMIC DNA]</scope>
    <source>
        <strain evidence="1 2">0710</strain>
    </source>
</reference>
<evidence type="ECO:0000313" key="1">
    <source>
        <dbReference type="EMBL" id="KFM25004.1"/>
    </source>
</evidence>
<name>A0A087SH00_AUXPR</name>
<dbReference type="GeneID" id="23613274"/>